<dbReference type="HOGENOM" id="CLU_3012986_0_0_12"/>
<name>F5YLH1_TREPZ</name>
<accession>F5YLH1</accession>
<proteinExistence type="predicted"/>
<evidence type="ECO:0000256" key="1">
    <source>
        <dbReference type="SAM" id="Phobius"/>
    </source>
</evidence>
<dbReference type="KEGG" id="tpi:TREPR_0276"/>
<keyword evidence="1" id="KW-1133">Transmembrane helix</keyword>
<keyword evidence="3" id="KW-1185">Reference proteome</keyword>
<protein>
    <submittedName>
        <fullName evidence="2">Uncharacterized protein</fullName>
    </submittedName>
</protein>
<dbReference type="STRING" id="545694.TREPR_0276"/>
<reference evidence="3" key="1">
    <citation type="submission" date="2009-12" db="EMBL/GenBank/DDBJ databases">
        <title>Complete sequence of Treponema primitia strain ZAS-2.</title>
        <authorList>
            <person name="Tetu S.G."/>
            <person name="Matson E."/>
            <person name="Ren Q."/>
            <person name="Seshadri R."/>
            <person name="Elbourne L."/>
            <person name="Hassan K.A."/>
            <person name="Durkin A."/>
            <person name="Radune D."/>
            <person name="Mohamoud Y."/>
            <person name="Shay R."/>
            <person name="Jin S."/>
            <person name="Zhang X."/>
            <person name="Lucey K."/>
            <person name="Ballor N.R."/>
            <person name="Ottesen E."/>
            <person name="Rosenthal R."/>
            <person name="Allen A."/>
            <person name="Leadbetter J.R."/>
            <person name="Paulsen I.T."/>
        </authorList>
    </citation>
    <scope>NUCLEOTIDE SEQUENCE [LARGE SCALE GENOMIC DNA]</scope>
    <source>
        <strain evidence="3">ATCC BAA-887 / DSM 12427 / ZAS-2</strain>
    </source>
</reference>
<sequence>MEHKRWIILAYVETVEKQGNFSRKCGKHNSLFYKELNDFSTFLGPLLILLLVYIYK</sequence>
<dbReference type="EMBL" id="CP001843">
    <property type="protein sequence ID" value="AEF84560.1"/>
    <property type="molecule type" value="Genomic_DNA"/>
</dbReference>
<evidence type="ECO:0000313" key="2">
    <source>
        <dbReference type="EMBL" id="AEF84560.1"/>
    </source>
</evidence>
<keyword evidence="1" id="KW-0472">Membrane</keyword>
<dbReference type="Proteomes" id="UP000009223">
    <property type="component" value="Chromosome"/>
</dbReference>
<feature type="transmembrane region" description="Helical" evidence="1">
    <location>
        <begin position="39"/>
        <end position="55"/>
    </location>
</feature>
<dbReference type="AlphaFoldDB" id="F5YLH1"/>
<evidence type="ECO:0000313" key="3">
    <source>
        <dbReference type="Proteomes" id="UP000009223"/>
    </source>
</evidence>
<keyword evidence="1" id="KW-0812">Transmembrane</keyword>
<reference evidence="2 3" key="2">
    <citation type="journal article" date="2011" name="ISME J.">
        <title>RNA-seq reveals cooperative metabolic interactions between two termite-gut spirochete species in co-culture.</title>
        <authorList>
            <person name="Rosenthal A.Z."/>
            <person name="Matson E.G."/>
            <person name="Eldar A."/>
            <person name="Leadbetter J.R."/>
        </authorList>
    </citation>
    <scope>NUCLEOTIDE SEQUENCE [LARGE SCALE GENOMIC DNA]</scope>
    <source>
        <strain evidence="3">ATCC BAA-887 / DSM 12427 / ZAS-2</strain>
    </source>
</reference>
<organism evidence="2 3">
    <name type="scientific">Treponema primitia (strain ATCC BAA-887 / DSM 12427 / ZAS-2)</name>
    <dbReference type="NCBI Taxonomy" id="545694"/>
    <lineage>
        <taxon>Bacteria</taxon>
        <taxon>Pseudomonadati</taxon>
        <taxon>Spirochaetota</taxon>
        <taxon>Spirochaetia</taxon>
        <taxon>Spirochaetales</taxon>
        <taxon>Treponemataceae</taxon>
        <taxon>Treponema</taxon>
    </lineage>
</organism>
<gene>
    <name evidence="2" type="ordered locus">TREPR_0276</name>
</gene>